<comment type="caution">
    <text evidence="1">The sequence shown here is derived from an EMBL/GenBank/DDBJ whole genome shotgun (WGS) entry which is preliminary data.</text>
</comment>
<accession>A0A524RPJ3</accession>
<organism evidence="1 2">
    <name type="scientific">Aphanocapsa feldmannii 277cV</name>
    <dbReference type="NCBI Taxonomy" id="2507553"/>
    <lineage>
        <taxon>Bacteria</taxon>
        <taxon>Bacillati</taxon>
        <taxon>Cyanobacteriota</taxon>
        <taxon>Cyanophyceae</taxon>
        <taxon>Oscillatoriophycideae</taxon>
        <taxon>Chroococcales</taxon>
        <taxon>Microcystaceae</taxon>
        <taxon>Aphanocapsa</taxon>
    </lineage>
</organism>
<dbReference type="SUPFAM" id="SSF52540">
    <property type="entry name" value="P-loop containing nucleoside triphosphate hydrolases"/>
    <property type="match status" value="1"/>
</dbReference>
<reference evidence="1 2" key="1">
    <citation type="journal article" date="2019" name="mSystems">
        <title>Life at home and on the roam: Genomic adaptions reflect the dual lifestyle of an intracellular, facultative symbiont.</title>
        <authorList>
            <person name="Burgsdorf I."/>
        </authorList>
    </citation>
    <scope>NUCLEOTIDE SEQUENCE [LARGE SCALE GENOMIC DNA]</scope>
    <source>
        <strain evidence="1">277cV</strain>
    </source>
</reference>
<evidence type="ECO:0008006" key="3">
    <source>
        <dbReference type="Google" id="ProtNLM"/>
    </source>
</evidence>
<protein>
    <recommendedName>
        <fullName evidence="3">Phosphoribulokinase</fullName>
    </recommendedName>
</protein>
<name>A0A524RPJ3_9CHRO</name>
<sequence length="387" mass="41950">MSHPALESTTASASGGQPLVPSALTLERVLQDGHVADQLWCRLARRQDWCALLKLPPEPEAVACWGQQQLSWLGSKQLIQQLRTIPHHPSTLWGLWLPLQLRLERQRRMNGGAALLGLAGVPGMGKTTLSRALLAFAAQRGLRTVVASIDDYYLPLQQRQAAMAGNPYGIDRGPPGSHDLVLLRRGLERYRQGGVLQLPRFDKTLEGGRGDRVCVAAMAGDLLLLEGWMVGARPFAVSSAHPWPGATAAERRWCERCGRALMGYRDCWQQLDGLVLVLPQRWRQALRWRLQAEARQRRGGGGAMDGAAIAALMQGFWGSLPPALAIRPLLDGRGAEACQVSLQGVPAAPHSAAALQPPVVMTALLDGRRRIVQVGSVAAALWPGDAP</sequence>
<evidence type="ECO:0000313" key="2">
    <source>
        <dbReference type="Proteomes" id="UP000317990"/>
    </source>
</evidence>
<proteinExistence type="predicted"/>
<evidence type="ECO:0000313" key="1">
    <source>
        <dbReference type="EMBL" id="TGG93685.1"/>
    </source>
</evidence>
<gene>
    <name evidence="1" type="ORF">ERJ67_03285</name>
</gene>
<dbReference type="InterPro" id="IPR027417">
    <property type="entry name" value="P-loop_NTPase"/>
</dbReference>
<dbReference type="Proteomes" id="UP000317990">
    <property type="component" value="Unassembled WGS sequence"/>
</dbReference>
<dbReference type="AlphaFoldDB" id="A0A524RPJ3"/>
<dbReference type="EMBL" id="SRMO01000050">
    <property type="protein sequence ID" value="TGG93685.1"/>
    <property type="molecule type" value="Genomic_DNA"/>
</dbReference>
<dbReference type="Gene3D" id="3.40.50.300">
    <property type="entry name" value="P-loop containing nucleotide triphosphate hydrolases"/>
    <property type="match status" value="1"/>
</dbReference>